<evidence type="ECO:0000313" key="2">
    <source>
        <dbReference type="EMBL" id="UNI17674.1"/>
    </source>
</evidence>
<organism evidence="2 3">
    <name type="scientific">Purpureocillium takamizusanense</name>
    <dbReference type="NCBI Taxonomy" id="2060973"/>
    <lineage>
        <taxon>Eukaryota</taxon>
        <taxon>Fungi</taxon>
        <taxon>Dikarya</taxon>
        <taxon>Ascomycota</taxon>
        <taxon>Pezizomycotina</taxon>
        <taxon>Sordariomycetes</taxon>
        <taxon>Hypocreomycetidae</taxon>
        <taxon>Hypocreales</taxon>
        <taxon>Ophiocordycipitaceae</taxon>
        <taxon>Purpureocillium</taxon>
    </lineage>
</organism>
<reference evidence="2" key="1">
    <citation type="submission" date="2021-11" db="EMBL/GenBank/DDBJ databases">
        <title>Purpureocillium_takamizusanense_genome.</title>
        <authorList>
            <person name="Nguyen N.-H."/>
        </authorList>
    </citation>
    <scope>NUCLEOTIDE SEQUENCE</scope>
    <source>
        <strain evidence="2">PT3</strain>
    </source>
</reference>
<dbReference type="Proteomes" id="UP000829364">
    <property type="component" value="Chromosome 3"/>
</dbReference>
<dbReference type="KEGG" id="ptkz:JDV02_004000"/>
<dbReference type="RefSeq" id="XP_047841155.1">
    <property type="nucleotide sequence ID" value="XM_047985178.1"/>
</dbReference>
<feature type="chain" id="PRO_5040290599" evidence="1">
    <location>
        <begin position="25"/>
        <end position="301"/>
    </location>
</feature>
<keyword evidence="1" id="KW-0732">Signal</keyword>
<evidence type="ECO:0000313" key="3">
    <source>
        <dbReference type="Proteomes" id="UP000829364"/>
    </source>
</evidence>
<feature type="signal peptide" evidence="1">
    <location>
        <begin position="1"/>
        <end position="24"/>
    </location>
</feature>
<dbReference type="AlphaFoldDB" id="A0A9Q8VAA7"/>
<dbReference type="OrthoDB" id="4526039at2759"/>
<keyword evidence="3" id="KW-1185">Reference proteome</keyword>
<name>A0A9Q8VAA7_9HYPO</name>
<evidence type="ECO:0000256" key="1">
    <source>
        <dbReference type="SAM" id="SignalP"/>
    </source>
</evidence>
<dbReference type="GeneID" id="72065956"/>
<proteinExistence type="predicted"/>
<gene>
    <name evidence="2" type="ORF">JDV02_004000</name>
</gene>
<sequence>MSRRLTRLTAALLAVLVTPAAAYASNGMTVADLAVRADDTVWRDAIVHLNATNATSVPGYNISAPYSKYPQRTPDWELAISVTADIPTTEPAGKFFTGTAINWTPALELRRNGTVRGDKSWTVCMGVYKGAKLRTDKVQVDSTCDGILPDKCVKELQQQASGNSVCSRTASLPSECVDEMGKGDIQGYSVDASFGPETNRSSVGFYYSSEKEGHDKGNTTAYDDAIRQVWVVMTGFASNTTDSRRNSPRQETDAQGSLRCIRAQKFKDGSRSYDSAASGRQLGFASWATAVLVPTCIAILL</sequence>
<accession>A0A9Q8VAA7</accession>
<protein>
    <submittedName>
        <fullName evidence="2">Uncharacterized protein</fullName>
    </submittedName>
</protein>
<dbReference type="EMBL" id="CP086356">
    <property type="protein sequence ID" value="UNI17674.1"/>
    <property type="molecule type" value="Genomic_DNA"/>
</dbReference>